<dbReference type="AlphaFoldDB" id="A0AAE2YQN7"/>
<dbReference type="SUPFAM" id="SSF117991">
    <property type="entry name" value="YbeD/HP0495-like"/>
    <property type="match status" value="1"/>
</dbReference>
<dbReference type="InterPro" id="IPR027471">
    <property type="entry name" value="YbeD-like_sf"/>
</dbReference>
<sequence length="88" mass="9166">METPGEGPDDFPHIHHVKAIGQHDDLLGAVQAAIAVHVPDIPQQAFSVRASGGGKYSAVTCSVTVTSATQLQAIYAAVQEIEGVMLCL</sequence>
<dbReference type="RefSeq" id="WP_215872266.1">
    <property type="nucleotide sequence ID" value="NZ_JAAXYO010000126.1"/>
</dbReference>
<reference evidence="1" key="1">
    <citation type="journal article" date="2021" name="ISME J.">
        <title>Genomic evolution of the class Acidithiobacillia: deep-branching Proteobacteria living in extreme acidic conditions.</title>
        <authorList>
            <person name="Moya-Beltran A."/>
            <person name="Beard S."/>
            <person name="Rojas-Villalobos C."/>
            <person name="Issotta F."/>
            <person name="Gallardo Y."/>
            <person name="Ulloa R."/>
            <person name="Giaveno A."/>
            <person name="Degli Esposti M."/>
            <person name="Johnson D.B."/>
            <person name="Quatrini R."/>
        </authorList>
    </citation>
    <scope>NUCLEOTIDE SEQUENCE</scope>
    <source>
        <strain evidence="1">VAN18-1</strain>
    </source>
</reference>
<protein>
    <submittedName>
        <fullName evidence="1">DUF493 domain-containing protein</fullName>
    </submittedName>
</protein>
<dbReference type="EMBL" id="JAAXYO010000126">
    <property type="protein sequence ID" value="MBU2788263.1"/>
    <property type="molecule type" value="Genomic_DNA"/>
</dbReference>
<evidence type="ECO:0000313" key="1">
    <source>
        <dbReference type="EMBL" id="MBU2788263.1"/>
    </source>
</evidence>
<dbReference type="Proteomes" id="UP001197378">
    <property type="component" value="Unassembled WGS sequence"/>
</dbReference>
<comment type="caution">
    <text evidence="1">The sequence shown here is derived from an EMBL/GenBank/DDBJ whole genome shotgun (WGS) entry which is preliminary data.</text>
</comment>
<organism evidence="1 2">
    <name type="scientific">Igneacidithiobacillus copahuensis</name>
    <dbReference type="NCBI Taxonomy" id="2724909"/>
    <lineage>
        <taxon>Bacteria</taxon>
        <taxon>Pseudomonadati</taxon>
        <taxon>Pseudomonadota</taxon>
        <taxon>Acidithiobacillia</taxon>
        <taxon>Acidithiobacillales</taxon>
        <taxon>Acidithiobacillaceae</taxon>
        <taxon>Igneacidithiobacillus</taxon>
    </lineage>
</organism>
<name>A0AAE2YQN7_9PROT</name>
<dbReference type="Pfam" id="PF04359">
    <property type="entry name" value="DUF493"/>
    <property type="match status" value="1"/>
</dbReference>
<keyword evidence="2" id="KW-1185">Reference proteome</keyword>
<accession>A0AAE2YQN7</accession>
<dbReference type="InterPro" id="IPR007454">
    <property type="entry name" value="UPF0250_YbeD-like"/>
</dbReference>
<evidence type="ECO:0000313" key="2">
    <source>
        <dbReference type="Proteomes" id="UP001197378"/>
    </source>
</evidence>
<proteinExistence type="predicted"/>
<gene>
    <name evidence="1" type="ORF">HFQ13_08610</name>
</gene>
<dbReference type="Gene3D" id="3.30.70.260">
    <property type="match status" value="1"/>
</dbReference>